<evidence type="ECO:0000256" key="1">
    <source>
        <dbReference type="ARBA" id="ARBA00004685"/>
    </source>
</evidence>
<dbReference type="EMBL" id="LFMY01000011">
    <property type="protein sequence ID" value="OKL57499.1"/>
    <property type="molecule type" value="Genomic_DNA"/>
</dbReference>
<evidence type="ECO:0008006" key="7">
    <source>
        <dbReference type="Google" id="ProtNLM"/>
    </source>
</evidence>
<sequence length="277" mass="31527">MSSESYQRIAQKPEEEGFLEGESGEEPITISNLRLSHRKQQRLIVAQWILLILLLMAVVGMLWKGQAVQAGCPYKSKDGTLPDHVYSPAENAIRYKNLAFTTSISPHLTKYQGPPTPENLAAWEDLYSCRFLLALGVSRIPMSEAAKLVNKTVPIPDYPGEYVIQLDVFHQLHCLNMIRLKLWAGEGPEYYLGVNETLMDMDHLDHCIDSMRQSFMCSSDISPITWKWVEDSQSARGLLTTLHTCRDFEAIREWALEHEAKSFDIYTHVPDPLEDST</sequence>
<keyword evidence="4" id="KW-1133">Transmembrane helix</keyword>
<proteinExistence type="inferred from homology"/>
<organism evidence="5 6">
    <name type="scientific">Talaromyces atroroseus</name>
    <dbReference type="NCBI Taxonomy" id="1441469"/>
    <lineage>
        <taxon>Eukaryota</taxon>
        <taxon>Fungi</taxon>
        <taxon>Dikarya</taxon>
        <taxon>Ascomycota</taxon>
        <taxon>Pezizomycotina</taxon>
        <taxon>Eurotiomycetes</taxon>
        <taxon>Eurotiomycetidae</taxon>
        <taxon>Eurotiales</taxon>
        <taxon>Trichocomaceae</taxon>
        <taxon>Talaromyces</taxon>
        <taxon>Talaromyces sect. Trachyspermi</taxon>
    </lineage>
</organism>
<dbReference type="AlphaFoldDB" id="A0A225APG7"/>
<keyword evidence="4" id="KW-0472">Membrane</keyword>
<name>A0A225APG7_TALAT</name>
<comment type="pathway">
    <text evidence="1">Mycotoxin biosynthesis.</text>
</comment>
<accession>A0A225APG7</accession>
<dbReference type="PANTHER" id="PTHR33365">
    <property type="entry name" value="YALI0B05434P"/>
    <property type="match status" value="1"/>
</dbReference>
<protein>
    <recommendedName>
        <fullName evidence="7">Tat pathway signal sequence</fullName>
    </recommendedName>
</protein>
<dbReference type="GO" id="GO:0043386">
    <property type="term" value="P:mycotoxin biosynthetic process"/>
    <property type="evidence" value="ECO:0007669"/>
    <property type="project" value="InterPro"/>
</dbReference>
<dbReference type="GeneID" id="31006649"/>
<reference evidence="5 6" key="1">
    <citation type="submission" date="2015-06" db="EMBL/GenBank/DDBJ databases">
        <title>Talaromyces atroroseus IBT 11181 draft genome.</title>
        <authorList>
            <person name="Rasmussen K.B."/>
            <person name="Rasmussen S."/>
            <person name="Petersen B."/>
            <person name="Sicheritz-Ponten T."/>
            <person name="Mortensen U.H."/>
            <person name="Thrane U."/>
        </authorList>
    </citation>
    <scope>NUCLEOTIDE SEQUENCE [LARGE SCALE GENOMIC DNA]</scope>
    <source>
        <strain evidence="5 6">IBT 11181</strain>
    </source>
</reference>
<evidence type="ECO:0000313" key="6">
    <source>
        <dbReference type="Proteomes" id="UP000214365"/>
    </source>
</evidence>
<evidence type="ECO:0000256" key="4">
    <source>
        <dbReference type="SAM" id="Phobius"/>
    </source>
</evidence>
<dbReference type="PANTHER" id="PTHR33365:SF4">
    <property type="entry name" value="CYCLOCHLOROTINE BIOSYNTHESIS PROTEIN O"/>
    <property type="match status" value="1"/>
</dbReference>
<keyword evidence="6" id="KW-1185">Reference proteome</keyword>
<dbReference type="InterPro" id="IPR021765">
    <property type="entry name" value="UstYa-like"/>
</dbReference>
<feature type="transmembrane region" description="Helical" evidence="4">
    <location>
        <begin position="43"/>
        <end position="63"/>
    </location>
</feature>
<evidence type="ECO:0000313" key="5">
    <source>
        <dbReference type="EMBL" id="OKL57499.1"/>
    </source>
</evidence>
<dbReference type="STRING" id="1441469.A0A225APG7"/>
<dbReference type="Proteomes" id="UP000214365">
    <property type="component" value="Unassembled WGS sequence"/>
</dbReference>
<comment type="caution">
    <text evidence="5">The sequence shown here is derived from an EMBL/GenBank/DDBJ whole genome shotgun (WGS) entry which is preliminary data.</text>
</comment>
<dbReference type="Pfam" id="PF11807">
    <property type="entry name" value="UstYa"/>
    <property type="match status" value="1"/>
</dbReference>
<evidence type="ECO:0000256" key="3">
    <source>
        <dbReference type="SAM" id="MobiDB-lite"/>
    </source>
</evidence>
<comment type="similarity">
    <text evidence="2">Belongs to the ustYa family.</text>
</comment>
<dbReference type="RefSeq" id="XP_020117620.1">
    <property type="nucleotide sequence ID" value="XM_020261924.1"/>
</dbReference>
<keyword evidence="4" id="KW-0812">Transmembrane</keyword>
<dbReference type="OrthoDB" id="3687641at2759"/>
<evidence type="ECO:0000256" key="2">
    <source>
        <dbReference type="ARBA" id="ARBA00035112"/>
    </source>
</evidence>
<feature type="region of interest" description="Disordered" evidence="3">
    <location>
        <begin position="1"/>
        <end position="23"/>
    </location>
</feature>
<gene>
    <name evidence="5" type="ORF">UA08_06893</name>
</gene>